<reference evidence="2" key="1">
    <citation type="journal article" date="2019" name="Genome Biol. Evol.">
        <title>The Rhododendron genome and chromosomal organization provide insight into shared whole-genome duplications across the heath family (Ericaceae).</title>
        <authorList>
            <person name="Soza V.L."/>
            <person name="Lindsley D."/>
            <person name="Waalkes A."/>
            <person name="Ramage E."/>
            <person name="Patwardhan R.P."/>
            <person name="Burton J.N."/>
            <person name="Adey A."/>
            <person name="Kumar A."/>
            <person name="Qiu R."/>
            <person name="Shendure J."/>
            <person name="Hall B."/>
        </authorList>
    </citation>
    <scope>NUCLEOTIDE SEQUENCE</scope>
    <source>
        <strain evidence="2">RSF 1966-606</strain>
    </source>
</reference>
<organism evidence="2">
    <name type="scientific">Rhododendron williamsianum</name>
    <dbReference type="NCBI Taxonomy" id="262921"/>
    <lineage>
        <taxon>Eukaryota</taxon>
        <taxon>Viridiplantae</taxon>
        <taxon>Streptophyta</taxon>
        <taxon>Embryophyta</taxon>
        <taxon>Tracheophyta</taxon>
        <taxon>Spermatophyta</taxon>
        <taxon>Magnoliopsida</taxon>
        <taxon>eudicotyledons</taxon>
        <taxon>Gunneridae</taxon>
        <taxon>Pentapetalae</taxon>
        <taxon>asterids</taxon>
        <taxon>Ericales</taxon>
        <taxon>Ericaceae</taxon>
        <taxon>Ericoideae</taxon>
        <taxon>Rhodoreae</taxon>
        <taxon>Rhododendron</taxon>
    </lineage>
</organism>
<dbReference type="Pfam" id="PF00450">
    <property type="entry name" value="Peptidase_S10"/>
    <property type="match status" value="2"/>
</dbReference>
<gene>
    <name evidence="2" type="ORF">C3L33_03918</name>
</gene>
<dbReference type="InterPro" id="IPR001563">
    <property type="entry name" value="Peptidase_S10"/>
</dbReference>
<dbReference type="PANTHER" id="PTHR11802:SF198">
    <property type="entry name" value="SERINE CARBOXYPEPTIDASE-LIKE 27"/>
    <property type="match status" value="1"/>
</dbReference>
<protein>
    <submittedName>
        <fullName evidence="2">Uncharacterized protein</fullName>
    </submittedName>
</protein>
<dbReference type="AlphaFoldDB" id="A0A6A4M7R0"/>
<dbReference type="EMBL" id="QEFC01000381">
    <property type="protein sequence ID" value="KAE9464174.1"/>
    <property type="molecule type" value="Genomic_DNA"/>
</dbReference>
<dbReference type="OrthoDB" id="937097at2759"/>
<evidence type="ECO:0000256" key="1">
    <source>
        <dbReference type="ARBA" id="ARBA00009431"/>
    </source>
</evidence>
<dbReference type="PANTHER" id="PTHR11802">
    <property type="entry name" value="SERINE PROTEASE FAMILY S10 SERINE CARBOXYPEPTIDASE"/>
    <property type="match status" value="1"/>
</dbReference>
<dbReference type="GO" id="GO:0005773">
    <property type="term" value="C:vacuole"/>
    <property type="evidence" value="ECO:0007669"/>
    <property type="project" value="TreeGrafter"/>
</dbReference>
<dbReference type="Gene3D" id="3.40.50.1820">
    <property type="entry name" value="alpha/beta hydrolase"/>
    <property type="match status" value="1"/>
</dbReference>
<proteinExistence type="inferred from homology"/>
<dbReference type="SUPFAM" id="SSF53474">
    <property type="entry name" value="alpha/beta-Hydrolases"/>
    <property type="match status" value="2"/>
</dbReference>
<comment type="similarity">
    <text evidence="1">Belongs to the peptidase S10 family.</text>
</comment>
<accession>A0A6A4M7R0</accession>
<comment type="caution">
    <text evidence="2">The sequence shown here is derived from an EMBL/GenBank/DDBJ whole genome shotgun (WGS) entry which is preliminary data.</text>
</comment>
<dbReference type="GO" id="GO:0006508">
    <property type="term" value="P:proteolysis"/>
    <property type="evidence" value="ECO:0007669"/>
    <property type="project" value="InterPro"/>
</dbReference>
<dbReference type="InterPro" id="IPR029058">
    <property type="entry name" value="AB_hydrolase_fold"/>
</dbReference>
<feature type="non-terminal residue" evidence="2">
    <location>
        <position position="1"/>
    </location>
</feature>
<dbReference type="Gene3D" id="3.40.50.11320">
    <property type="match status" value="1"/>
</dbReference>
<dbReference type="PRINTS" id="PR00724">
    <property type="entry name" value="CRBOXYPTASEC"/>
</dbReference>
<evidence type="ECO:0000313" key="2">
    <source>
        <dbReference type="EMBL" id="KAE9464174.1"/>
    </source>
</evidence>
<feature type="non-terminal residue" evidence="2">
    <location>
        <position position="161"/>
    </location>
</feature>
<sequence length="161" mass="17499">MLALVTPASCGPEARPLLLSLNGGPGCSSIAYGVAEEIGPLRIHPDGKTLYLNPYAWNNLANVLFLESPAGVGFSYSNTSSDLYTEDDQKTVILLVTTGADSPLSMLPIYRELIAAGLRIWVYSVETPIYAVVPLTATRYSIDALKLPTITNWYPWYDNGK</sequence>
<dbReference type="GO" id="GO:0004185">
    <property type="term" value="F:serine-type carboxypeptidase activity"/>
    <property type="evidence" value="ECO:0007669"/>
    <property type="project" value="InterPro"/>
</dbReference>
<name>A0A6A4M7R0_9ERIC</name>